<evidence type="ECO:0000256" key="4">
    <source>
        <dbReference type="ARBA" id="ARBA00022691"/>
    </source>
</evidence>
<keyword evidence="5" id="KW-0680">Restriction system</keyword>
<keyword evidence="3" id="KW-0808">Transferase</keyword>
<protein>
    <recommendedName>
        <fullName evidence="1">site-specific DNA-methyltransferase (adenine-specific)</fullName>
        <ecNumber evidence="1">2.1.1.72</ecNumber>
    </recommendedName>
</protein>
<comment type="catalytic activity">
    <reaction evidence="6">
        <text>a 2'-deoxyadenosine in DNA + S-adenosyl-L-methionine = an N(6)-methyl-2'-deoxyadenosine in DNA + S-adenosyl-L-homocysteine + H(+)</text>
        <dbReference type="Rhea" id="RHEA:15197"/>
        <dbReference type="Rhea" id="RHEA-COMP:12418"/>
        <dbReference type="Rhea" id="RHEA-COMP:12419"/>
        <dbReference type="ChEBI" id="CHEBI:15378"/>
        <dbReference type="ChEBI" id="CHEBI:57856"/>
        <dbReference type="ChEBI" id="CHEBI:59789"/>
        <dbReference type="ChEBI" id="CHEBI:90615"/>
        <dbReference type="ChEBI" id="CHEBI:90616"/>
        <dbReference type="EC" id="2.1.1.72"/>
    </reaction>
</comment>
<dbReference type="RefSeq" id="WP_201336142.1">
    <property type="nucleotide sequence ID" value="NZ_BOCI01000288.1"/>
</dbReference>
<proteinExistence type="predicted"/>
<keyword evidence="9" id="KW-1185">Reference proteome</keyword>
<keyword evidence="2" id="KW-0489">Methyltransferase</keyword>
<organism evidence="8 9">
    <name type="scientific">Lactobacillus nasalidis</name>
    <dbReference type="NCBI Taxonomy" id="2797258"/>
    <lineage>
        <taxon>Bacteria</taxon>
        <taxon>Bacillati</taxon>
        <taxon>Bacillota</taxon>
        <taxon>Bacilli</taxon>
        <taxon>Lactobacillales</taxon>
        <taxon>Lactobacillaceae</taxon>
        <taxon>Lactobacillus</taxon>
    </lineage>
</organism>
<evidence type="ECO:0000256" key="2">
    <source>
        <dbReference type="ARBA" id="ARBA00022603"/>
    </source>
</evidence>
<gene>
    <name evidence="8" type="primary">hsdM_1</name>
    <name evidence="8" type="ORF">lacNasYZ03_10770</name>
</gene>
<evidence type="ECO:0000256" key="3">
    <source>
        <dbReference type="ARBA" id="ARBA00022679"/>
    </source>
</evidence>
<comment type="caution">
    <text evidence="8">The sequence shown here is derived from an EMBL/GenBank/DDBJ whole genome shotgun (WGS) entry which is preliminary data.</text>
</comment>
<reference evidence="9" key="1">
    <citation type="submission" date="2021-01" db="EMBL/GenBank/DDBJ databases">
        <title>Draft genome sequence of Nasalis larvatus strain YZ03.</title>
        <authorList>
            <person name="Suzuki-Hashido N."/>
            <person name="Tsuchida S."/>
            <person name="Hayakawa T."/>
        </authorList>
    </citation>
    <scope>NUCLEOTIDE SEQUENCE [LARGE SCALE GENOMIC DNA]</scope>
    <source>
        <strain evidence="9">YZ03</strain>
    </source>
</reference>
<dbReference type="PANTHER" id="PTHR42933:SF1">
    <property type="entry name" value="SITE-SPECIFIC DNA-METHYLTRANSFERASE (ADENINE-SPECIFIC)"/>
    <property type="match status" value="1"/>
</dbReference>
<dbReference type="Pfam" id="PF02384">
    <property type="entry name" value="N6_Mtase"/>
    <property type="match status" value="1"/>
</dbReference>
<evidence type="ECO:0000256" key="5">
    <source>
        <dbReference type="ARBA" id="ARBA00022747"/>
    </source>
</evidence>
<dbReference type="InterPro" id="IPR051537">
    <property type="entry name" value="DNA_Adenine_Mtase"/>
</dbReference>
<feature type="domain" description="DNA methylase adenine-specific" evidence="7">
    <location>
        <begin position="158"/>
        <end position="433"/>
    </location>
</feature>
<dbReference type="InterPro" id="IPR003356">
    <property type="entry name" value="DNA_methylase_A-5"/>
</dbReference>
<dbReference type="PANTHER" id="PTHR42933">
    <property type="entry name" value="SLR6095 PROTEIN"/>
    <property type="match status" value="1"/>
</dbReference>
<dbReference type="EC" id="2.1.1.72" evidence="1"/>
<dbReference type="InterPro" id="IPR029063">
    <property type="entry name" value="SAM-dependent_MTases_sf"/>
</dbReference>
<evidence type="ECO:0000259" key="7">
    <source>
        <dbReference type="Pfam" id="PF02384"/>
    </source>
</evidence>
<evidence type="ECO:0000256" key="6">
    <source>
        <dbReference type="ARBA" id="ARBA00047942"/>
    </source>
</evidence>
<accession>A0ABQ3W7H6</accession>
<dbReference type="Proteomes" id="UP000616547">
    <property type="component" value="Unassembled WGS sequence"/>
</dbReference>
<dbReference type="PRINTS" id="PR00507">
    <property type="entry name" value="N12N6MTFRASE"/>
</dbReference>
<sequence length="481" mass="55135">MISKDKIDQVSKEILERNSFAFENGSTAFGIVAYKILSDRQRAIKPVDENESKDKIGYYVEPNYLFEKVVQRDGTNSENWKDAFEKFGECNPLLKDVFEPNLIQLMQTHQNSLDECLAGYDLTTYSVAEASYLFERLLENSHMDFGKRLKATEVSLQIRELVAKLLNTDLKQERVAIFDPVSRSGSLLLTIKEKLSAQVDLYGEEILNDSLSVLKMNMLIHGMDVKNIQSNFKLGDFLEGEAFDRKRKFDVISMTPPLSRRWNADSNLLKTKYFADAGVLPPKSKADYAYILKGLQCLVDTGTMVAILPTGVLFRSTSEEIIRKYLLENKKIYALISLPKGVWYGTQISTVLMVFKQKCMDNILFIDASRDGVRNTIRLKQNVLTEEGFTKILHTYRNREEVDRYSRLVSLDEIRKNGYNLNIMRYIDTFSEKKIDVEETMSTLSAKQKVIKTSKKEMIELLNKLDTPEARQAIKAVSISE</sequence>
<dbReference type="SUPFAM" id="SSF53335">
    <property type="entry name" value="S-adenosyl-L-methionine-dependent methyltransferases"/>
    <property type="match status" value="1"/>
</dbReference>
<keyword evidence="4" id="KW-0949">S-adenosyl-L-methionine</keyword>
<name>A0ABQ3W7H6_9LACO</name>
<evidence type="ECO:0000313" key="9">
    <source>
        <dbReference type="Proteomes" id="UP000616547"/>
    </source>
</evidence>
<evidence type="ECO:0000313" key="8">
    <source>
        <dbReference type="EMBL" id="GHW01390.1"/>
    </source>
</evidence>
<dbReference type="EMBL" id="BOCI01000288">
    <property type="protein sequence ID" value="GHW01390.1"/>
    <property type="molecule type" value="Genomic_DNA"/>
</dbReference>
<evidence type="ECO:0000256" key="1">
    <source>
        <dbReference type="ARBA" id="ARBA00011900"/>
    </source>
</evidence>
<dbReference type="Gene3D" id="3.40.50.150">
    <property type="entry name" value="Vaccinia Virus protein VP39"/>
    <property type="match status" value="1"/>
</dbReference>